<dbReference type="InterPro" id="IPR027417">
    <property type="entry name" value="P-loop_NTPase"/>
</dbReference>
<keyword evidence="7 11" id="KW-0418">Kinase</keyword>
<evidence type="ECO:0000256" key="2">
    <source>
        <dbReference type="ARBA" id="ARBA00006997"/>
    </source>
</evidence>
<comment type="cofactor">
    <cofactor evidence="11">
        <name>Mg(2+)</name>
        <dbReference type="ChEBI" id="CHEBI:18420"/>
    </cofactor>
    <text evidence="11">Binds 1 Mg(2+) ion per subunit.</text>
</comment>
<accession>A0A9D1PRX3</accession>
<comment type="similarity">
    <text evidence="2 11">Belongs to the shikimate kinase family.</text>
</comment>
<comment type="caution">
    <text evidence="11">Lacks conserved residue(s) required for the propagation of feature annotation.</text>
</comment>
<name>A0A9D1PRX3_9FIRM</name>
<comment type="pathway">
    <text evidence="1 11">Metabolic intermediate biosynthesis; chorismate biosynthesis; chorismate from D-erythrose 4-phosphate and phosphoenolpyruvate: step 5/7.</text>
</comment>
<reference evidence="12" key="1">
    <citation type="journal article" date="2021" name="PeerJ">
        <title>Extensive microbial diversity within the chicken gut microbiome revealed by metagenomics and culture.</title>
        <authorList>
            <person name="Gilroy R."/>
            <person name="Ravi A."/>
            <person name="Getino M."/>
            <person name="Pursley I."/>
            <person name="Horton D.L."/>
            <person name="Alikhan N.F."/>
            <person name="Baker D."/>
            <person name="Gharbi K."/>
            <person name="Hall N."/>
            <person name="Watson M."/>
            <person name="Adriaenssens E.M."/>
            <person name="Foster-Nyarko E."/>
            <person name="Jarju S."/>
            <person name="Secka A."/>
            <person name="Antonio M."/>
            <person name="Oren A."/>
            <person name="Chaudhuri R.R."/>
            <person name="La Ragione R."/>
            <person name="Hildebrand F."/>
            <person name="Pallen M.J."/>
        </authorList>
    </citation>
    <scope>NUCLEOTIDE SEQUENCE</scope>
    <source>
        <strain evidence="12">5790</strain>
    </source>
</reference>
<feature type="binding site" evidence="11">
    <location>
        <position position="78"/>
    </location>
    <ligand>
        <name>substrate</name>
    </ligand>
</feature>
<sequence length="169" mass="18580">MNILLIGMPGCGKTAFGRVLAEKLNFGFVDIDDEITARENKSINCIFKESGEEYFRTVESQTLSDILDGDDQVISSGGGIVEVFSNIKEAKNKKAFIIFIDRPLDLIMGDIDTSERPLLKDGADRLHSLYASRYDKYSLAADTIIKNDKSFGSVLGSMLAAVNKQMGKV</sequence>
<evidence type="ECO:0000256" key="11">
    <source>
        <dbReference type="HAMAP-Rule" id="MF_00109"/>
    </source>
</evidence>
<dbReference type="EMBL" id="DXIJ01000137">
    <property type="protein sequence ID" value="HIV86413.1"/>
    <property type="molecule type" value="Genomic_DNA"/>
</dbReference>
<dbReference type="CDD" id="cd00464">
    <property type="entry name" value="SK"/>
    <property type="match status" value="1"/>
</dbReference>
<feature type="binding site" evidence="11">
    <location>
        <position position="133"/>
    </location>
    <ligand>
        <name>substrate</name>
    </ligand>
</feature>
<evidence type="ECO:0000313" key="13">
    <source>
        <dbReference type="Proteomes" id="UP000824162"/>
    </source>
</evidence>
<organism evidence="12 13">
    <name type="scientific">Candidatus Monoglobus merdigallinarum</name>
    <dbReference type="NCBI Taxonomy" id="2838698"/>
    <lineage>
        <taxon>Bacteria</taxon>
        <taxon>Bacillati</taxon>
        <taxon>Bacillota</taxon>
        <taxon>Clostridia</taxon>
        <taxon>Monoglobales</taxon>
        <taxon>Monoglobaceae</taxon>
        <taxon>Monoglobus</taxon>
    </lineage>
</organism>
<feature type="binding site" evidence="11">
    <location>
        <position position="56"/>
    </location>
    <ligand>
        <name>substrate</name>
    </ligand>
</feature>
<keyword evidence="11" id="KW-0479">Metal-binding</keyword>
<protein>
    <recommendedName>
        <fullName evidence="3 11">Shikimate kinase</fullName>
        <shortName evidence="11">SK</shortName>
        <ecNumber evidence="3 11">2.7.1.71</ecNumber>
    </recommendedName>
</protein>
<keyword evidence="8 11" id="KW-0067">ATP-binding</keyword>
<dbReference type="EC" id="2.7.1.71" evidence="3 11"/>
<dbReference type="Gene3D" id="3.40.50.300">
    <property type="entry name" value="P-loop containing nucleotide triphosphate hydrolases"/>
    <property type="match status" value="1"/>
</dbReference>
<keyword evidence="11" id="KW-0460">Magnesium</keyword>
<evidence type="ECO:0000256" key="7">
    <source>
        <dbReference type="ARBA" id="ARBA00022777"/>
    </source>
</evidence>
<feature type="binding site" evidence="11">
    <location>
        <position position="14"/>
    </location>
    <ligand>
        <name>Mg(2+)</name>
        <dbReference type="ChEBI" id="CHEBI:18420"/>
    </ligand>
</feature>
<dbReference type="PANTHER" id="PTHR21087:SF16">
    <property type="entry name" value="SHIKIMATE KINASE 1, CHLOROPLASTIC"/>
    <property type="match status" value="1"/>
</dbReference>
<dbReference type="GO" id="GO:0009073">
    <property type="term" value="P:aromatic amino acid family biosynthetic process"/>
    <property type="evidence" value="ECO:0007669"/>
    <property type="project" value="UniProtKB-KW"/>
</dbReference>
<reference evidence="12" key="2">
    <citation type="submission" date="2021-04" db="EMBL/GenBank/DDBJ databases">
        <authorList>
            <person name="Gilroy R."/>
        </authorList>
    </citation>
    <scope>NUCLEOTIDE SEQUENCE</scope>
    <source>
        <strain evidence="12">5790</strain>
    </source>
</reference>
<gene>
    <name evidence="11" type="primary">aroK</name>
    <name evidence="12" type="ORF">H9900_06375</name>
</gene>
<evidence type="ECO:0000256" key="5">
    <source>
        <dbReference type="ARBA" id="ARBA00022679"/>
    </source>
</evidence>
<dbReference type="AlphaFoldDB" id="A0A9D1PRX3"/>
<keyword evidence="5 11" id="KW-0808">Transferase</keyword>
<comment type="caution">
    <text evidence="12">The sequence shown here is derived from an EMBL/GenBank/DDBJ whole genome shotgun (WGS) entry which is preliminary data.</text>
</comment>
<evidence type="ECO:0000256" key="8">
    <source>
        <dbReference type="ARBA" id="ARBA00022840"/>
    </source>
</evidence>
<comment type="subcellular location">
    <subcellularLocation>
        <location evidence="11">Cytoplasm</location>
    </subcellularLocation>
</comment>
<dbReference type="InterPro" id="IPR031322">
    <property type="entry name" value="Shikimate/glucono_kinase"/>
</dbReference>
<dbReference type="SUPFAM" id="SSF52540">
    <property type="entry name" value="P-loop containing nucleoside triphosphate hydrolases"/>
    <property type="match status" value="1"/>
</dbReference>
<dbReference type="Pfam" id="PF01202">
    <property type="entry name" value="SKI"/>
    <property type="match status" value="1"/>
</dbReference>
<keyword evidence="4 11" id="KW-0028">Amino-acid biosynthesis</keyword>
<dbReference type="PRINTS" id="PR01100">
    <property type="entry name" value="SHIKIMTKNASE"/>
</dbReference>
<dbReference type="InterPro" id="IPR000623">
    <property type="entry name" value="Shikimate_kinase/TSH1"/>
</dbReference>
<dbReference type="GO" id="GO:0008652">
    <property type="term" value="P:amino acid biosynthetic process"/>
    <property type="evidence" value="ECO:0007669"/>
    <property type="project" value="UniProtKB-KW"/>
</dbReference>
<dbReference type="Proteomes" id="UP000824162">
    <property type="component" value="Unassembled WGS sequence"/>
</dbReference>
<feature type="binding site" evidence="11">
    <location>
        <position position="116"/>
    </location>
    <ligand>
        <name>ATP</name>
        <dbReference type="ChEBI" id="CHEBI:30616"/>
    </ligand>
</feature>
<feature type="binding site" evidence="11">
    <location>
        <position position="32"/>
    </location>
    <ligand>
        <name>substrate</name>
    </ligand>
</feature>
<dbReference type="GO" id="GO:0004765">
    <property type="term" value="F:shikimate kinase activity"/>
    <property type="evidence" value="ECO:0007669"/>
    <property type="project" value="UniProtKB-UniRule"/>
</dbReference>
<dbReference type="GO" id="GO:0009423">
    <property type="term" value="P:chorismate biosynthetic process"/>
    <property type="evidence" value="ECO:0007669"/>
    <property type="project" value="UniProtKB-UniRule"/>
</dbReference>
<dbReference type="PANTHER" id="PTHR21087">
    <property type="entry name" value="SHIKIMATE KINASE"/>
    <property type="match status" value="1"/>
</dbReference>
<keyword evidence="11" id="KW-0963">Cytoplasm</keyword>
<evidence type="ECO:0000313" key="12">
    <source>
        <dbReference type="EMBL" id="HIV86413.1"/>
    </source>
</evidence>
<keyword evidence="6 11" id="KW-0547">Nucleotide-binding</keyword>
<comment type="function">
    <text evidence="11">Catalyzes the specific phosphorylation of the 3-hydroxyl group of shikimic acid using ATP as a cosubstrate.</text>
</comment>
<keyword evidence="9 11" id="KW-0057">Aromatic amino acid biosynthesis</keyword>
<dbReference type="PROSITE" id="PS01128">
    <property type="entry name" value="SHIKIMATE_KINASE"/>
    <property type="match status" value="1"/>
</dbReference>
<dbReference type="GO" id="GO:0005829">
    <property type="term" value="C:cytosol"/>
    <property type="evidence" value="ECO:0007669"/>
    <property type="project" value="TreeGrafter"/>
</dbReference>
<evidence type="ECO:0000256" key="4">
    <source>
        <dbReference type="ARBA" id="ARBA00022605"/>
    </source>
</evidence>
<evidence type="ECO:0000256" key="10">
    <source>
        <dbReference type="ARBA" id="ARBA00048567"/>
    </source>
</evidence>
<proteinExistence type="inferred from homology"/>
<evidence type="ECO:0000256" key="6">
    <source>
        <dbReference type="ARBA" id="ARBA00022741"/>
    </source>
</evidence>
<dbReference type="GO" id="GO:0000287">
    <property type="term" value="F:magnesium ion binding"/>
    <property type="evidence" value="ECO:0007669"/>
    <property type="project" value="UniProtKB-UniRule"/>
</dbReference>
<evidence type="ECO:0000256" key="1">
    <source>
        <dbReference type="ARBA" id="ARBA00004842"/>
    </source>
</evidence>
<comment type="catalytic activity">
    <reaction evidence="10 11">
        <text>shikimate + ATP = 3-phosphoshikimate + ADP + H(+)</text>
        <dbReference type="Rhea" id="RHEA:13121"/>
        <dbReference type="ChEBI" id="CHEBI:15378"/>
        <dbReference type="ChEBI" id="CHEBI:30616"/>
        <dbReference type="ChEBI" id="CHEBI:36208"/>
        <dbReference type="ChEBI" id="CHEBI:145989"/>
        <dbReference type="ChEBI" id="CHEBI:456216"/>
        <dbReference type="EC" id="2.7.1.71"/>
    </reaction>
</comment>
<dbReference type="InterPro" id="IPR023000">
    <property type="entry name" value="Shikimate_kinase_CS"/>
</dbReference>
<dbReference type="GO" id="GO:0005524">
    <property type="term" value="F:ATP binding"/>
    <property type="evidence" value="ECO:0007669"/>
    <property type="project" value="UniProtKB-UniRule"/>
</dbReference>
<evidence type="ECO:0000256" key="9">
    <source>
        <dbReference type="ARBA" id="ARBA00023141"/>
    </source>
</evidence>
<dbReference type="HAMAP" id="MF_00109">
    <property type="entry name" value="Shikimate_kinase"/>
    <property type="match status" value="1"/>
</dbReference>
<evidence type="ECO:0000256" key="3">
    <source>
        <dbReference type="ARBA" id="ARBA00012154"/>
    </source>
</evidence>
<feature type="binding site" evidence="11">
    <location>
        <begin position="10"/>
        <end position="15"/>
    </location>
    <ligand>
        <name>ATP</name>
        <dbReference type="ChEBI" id="CHEBI:30616"/>
    </ligand>
</feature>
<comment type="subunit">
    <text evidence="11">Monomer.</text>
</comment>